<dbReference type="PANTHER" id="PTHR41259:SF1">
    <property type="entry name" value="DOUBLE-STRAND BREAK REPAIR RAD50 ATPASE, PUTATIVE-RELATED"/>
    <property type="match status" value="1"/>
</dbReference>
<name>A0A974NPT9_PERPY</name>
<dbReference type="PANTHER" id="PTHR41259">
    <property type="entry name" value="DOUBLE-STRAND BREAK REPAIR RAD50 ATPASE, PUTATIVE-RELATED"/>
    <property type="match status" value="1"/>
</dbReference>
<keyword evidence="1" id="KW-0175">Coiled coil</keyword>
<organism evidence="3 4">
    <name type="scientific">Peribacillus psychrosaccharolyticus</name>
    <name type="common">Bacillus psychrosaccharolyticus</name>
    <dbReference type="NCBI Taxonomy" id="1407"/>
    <lineage>
        <taxon>Bacteria</taxon>
        <taxon>Bacillati</taxon>
        <taxon>Bacillota</taxon>
        <taxon>Bacilli</taxon>
        <taxon>Bacillales</taxon>
        <taxon>Bacillaceae</taxon>
        <taxon>Peribacillus</taxon>
    </lineage>
</organism>
<accession>A0A974NPT9</accession>
<proteinExistence type="predicted"/>
<dbReference type="Gene3D" id="3.40.50.300">
    <property type="entry name" value="P-loop containing nucleotide triphosphate hydrolases"/>
    <property type="match status" value="2"/>
</dbReference>
<dbReference type="EMBL" id="CP068053">
    <property type="protein sequence ID" value="QQT01819.1"/>
    <property type="molecule type" value="Genomic_DNA"/>
</dbReference>
<feature type="coiled-coil region" evidence="1">
    <location>
        <begin position="854"/>
        <end position="888"/>
    </location>
</feature>
<reference evidence="3 4" key="1">
    <citation type="submission" date="2021-01" db="EMBL/GenBank/DDBJ databases">
        <title>FDA dAtabase for Regulatory Grade micrObial Sequences (FDA-ARGOS): Supporting development and validation of Infectious Disease Dx tests.</title>
        <authorList>
            <person name="Nelson B."/>
            <person name="Plummer A."/>
            <person name="Tallon L."/>
            <person name="Sadzewicz L."/>
            <person name="Zhao X."/>
            <person name="Boylan J."/>
            <person name="Ott S."/>
            <person name="Bowen H."/>
            <person name="Vavikolanu K."/>
            <person name="Mehta A."/>
            <person name="Aluvathingal J."/>
            <person name="Nadendla S."/>
            <person name="Myers T."/>
            <person name="Yan Y."/>
            <person name="Sichtig H."/>
        </authorList>
    </citation>
    <scope>NUCLEOTIDE SEQUENCE [LARGE SCALE GENOMIC DNA]</scope>
    <source>
        <strain evidence="3 4">FDAARGOS_1161</strain>
    </source>
</reference>
<feature type="coiled-coil region" evidence="1">
    <location>
        <begin position="281"/>
        <end position="308"/>
    </location>
</feature>
<evidence type="ECO:0000259" key="2">
    <source>
        <dbReference type="Pfam" id="PF13514"/>
    </source>
</evidence>
<keyword evidence="4" id="KW-1185">Reference proteome</keyword>
<dbReference type="Pfam" id="PF13514">
    <property type="entry name" value="AAA_27"/>
    <property type="match status" value="1"/>
</dbReference>
<evidence type="ECO:0000256" key="1">
    <source>
        <dbReference type="SAM" id="Coils"/>
    </source>
</evidence>
<dbReference type="Proteomes" id="UP000595254">
    <property type="component" value="Chromosome"/>
</dbReference>
<dbReference type="RefSeq" id="WP_040374083.1">
    <property type="nucleotide sequence ID" value="NZ_CP068053.1"/>
</dbReference>
<evidence type="ECO:0000313" key="4">
    <source>
        <dbReference type="Proteomes" id="UP000595254"/>
    </source>
</evidence>
<feature type="domain" description="YhaN AAA" evidence="2">
    <location>
        <begin position="1"/>
        <end position="206"/>
    </location>
</feature>
<gene>
    <name evidence="3" type="ORF">I6J18_08195</name>
</gene>
<dbReference type="SUPFAM" id="SSF52540">
    <property type="entry name" value="P-loop containing nucleoside triphosphate hydrolases"/>
    <property type="match status" value="1"/>
</dbReference>
<dbReference type="InterPro" id="IPR027417">
    <property type="entry name" value="P-loop_NTPase"/>
</dbReference>
<sequence>MRFDYIHLKAFGHFTDYLLSFDKSKNFHLAYGLNEAGKSTILSSVTDLLYGFPKTTPYSFKHDNKQLRIEGQLRHVNGEKLRFVRRKGTKNTLLDINDSPLPEQKIQQFMNHLSRQQFTHMFALDHVRIREGGNKLLESGGHAGEGLFSAASGMNRIREVLDQVDKKTDSIFKKGRSGTPLINSLVKKERELIRIIAESQMRVKDWKEIENKYHESEHLLQEILNKSKELEFKQRKLRRQKLILPQVAKHKEYTMKMGELGEVPELPIDSHNQFQENKQTFLRAQKDKVRAEEQLKQLNSELAAIQIHAFILEKGPLIESLYKNVLTYENYLESKPGLEKEKQRWEYQALQIAKNIDRSITLLETIETLRIPAETKHTIIELSKQKPLLDQAFYVAVKEENTLAIEIDELSKEQMSLVEVQDLDNLELILEQVKREVRIEEELKQLVSESQRQEALLEFMIRTLPLWTKNREALLEQKFPMNESIKKYVVLFRDFDDSIARFNKSIEEEQRKMEENIRHIRDLERMEGIPTETELHGMREHRDYGWEMIRSKLSQTEDTEEIAVFTKGRSLEHVFEKAMYKADKASDQMRVQAEKVGEKNKLLGDIENSKRMIEEYLSNQEKVWMEWEACKKEWENCWAQTGISPLEPEEMLEWIKKLQQINESSIRYMEVLSEVQQKKEKLTHLKQTLTEILEKLEVTAKQDTLLDLLNRSVTTIKYLQVMKTKRENNAIQLKQIEKKRVEKEVEKERIQLELRQWNDSWKQNIQGLIAKPDASVAVVIQLLELVEHCLSAYTKMKDTEKELIEVNLSMDQFRNEAEILINDYFKHLQSMPIHMAVSQLHRELIDAQKNKSTAMAMEKQAKQFIDRIQECKEEMEGAADKQEELRKLAGCKAEELGQVISKFYENRQYQLKLVEIEEKLLSDGEGMTLVQLFEECVLDLDHISVELKHIEEELQFLDEEKISISKGHGVIQKEYEEKITGHNMTALLAGQKKESIVSSIEFHADQYYLLKMASMLLKRGIEYYREMNQSPILISAGQIFAKVTLNKYHDVMVDYNEKDEPILVGIREDGERVSIEGMSDGTKDQLYLALRLASIEKYVQENEPIPFIVDDILIHFDDERAKETLKVLLELSKKTQVIFFTHHSRLIELMKDIANEDQFQLEQLTKLVSVK</sequence>
<dbReference type="KEGG" id="ppsr:I6J18_08195"/>
<evidence type="ECO:0000313" key="3">
    <source>
        <dbReference type="EMBL" id="QQT01819.1"/>
    </source>
</evidence>
<dbReference type="AlphaFoldDB" id="A0A974NPT9"/>
<protein>
    <submittedName>
        <fullName evidence="3">AAA family ATPase</fullName>
    </submittedName>
</protein>
<feature type="coiled-coil region" evidence="1">
    <location>
        <begin position="672"/>
        <end position="699"/>
    </location>
</feature>
<dbReference type="InterPro" id="IPR038734">
    <property type="entry name" value="YhaN_AAA"/>
</dbReference>